<dbReference type="InterPro" id="IPR024624">
    <property type="entry name" value="Pyridox_Oxase_Alr4036_FMN-bd"/>
</dbReference>
<dbReference type="InterPro" id="IPR012349">
    <property type="entry name" value="Split_barrel_FMN-bd"/>
</dbReference>
<evidence type="ECO:0000259" key="2">
    <source>
        <dbReference type="Pfam" id="PF12766"/>
    </source>
</evidence>
<feature type="region of interest" description="Disordered" evidence="1">
    <location>
        <begin position="199"/>
        <end position="222"/>
    </location>
</feature>
<keyword evidence="4" id="KW-1185">Reference proteome</keyword>
<dbReference type="OrthoDB" id="5394411at2759"/>
<accession>A0A6A6P5D9</accession>
<feature type="non-terminal residue" evidence="3">
    <location>
        <position position="281"/>
    </location>
</feature>
<feature type="domain" description="Pyridoxamine 5'-phosphate oxidase Alr4036 family FMN-binding" evidence="2">
    <location>
        <begin position="1"/>
        <end position="145"/>
    </location>
</feature>
<dbReference type="Proteomes" id="UP000799766">
    <property type="component" value="Unassembled WGS sequence"/>
</dbReference>
<dbReference type="GO" id="GO:0010181">
    <property type="term" value="F:FMN binding"/>
    <property type="evidence" value="ECO:0007669"/>
    <property type="project" value="InterPro"/>
</dbReference>
<reference evidence="3" key="1">
    <citation type="journal article" date="2020" name="Stud. Mycol.">
        <title>101 Dothideomycetes genomes: a test case for predicting lifestyles and emergence of pathogens.</title>
        <authorList>
            <person name="Haridas S."/>
            <person name="Albert R."/>
            <person name="Binder M."/>
            <person name="Bloem J."/>
            <person name="Labutti K."/>
            <person name="Salamov A."/>
            <person name="Andreopoulos B."/>
            <person name="Baker S."/>
            <person name="Barry K."/>
            <person name="Bills G."/>
            <person name="Bluhm B."/>
            <person name="Cannon C."/>
            <person name="Castanera R."/>
            <person name="Culley D."/>
            <person name="Daum C."/>
            <person name="Ezra D."/>
            <person name="Gonzalez J."/>
            <person name="Henrissat B."/>
            <person name="Kuo A."/>
            <person name="Liang C."/>
            <person name="Lipzen A."/>
            <person name="Lutzoni F."/>
            <person name="Magnuson J."/>
            <person name="Mondo S."/>
            <person name="Nolan M."/>
            <person name="Ohm R."/>
            <person name="Pangilinan J."/>
            <person name="Park H.-J."/>
            <person name="Ramirez L."/>
            <person name="Alfaro M."/>
            <person name="Sun H."/>
            <person name="Tritt A."/>
            <person name="Yoshinaga Y."/>
            <person name="Zwiers L.-H."/>
            <person name="Turgeon B."/>
            <person name="Goodwin S."/>
            <person name="Spatafora J."/>
            <person name="Crous P."/>
            <person name="Grigoriev I."/>
        </authorList>
    </citation>
    <scope>NUCLEOTIDE SEQUENCE</scope>
    <source>
        <strain evidence="3">ATCC 16933</strain>
    </source>
</reference>
<proteinExistence type="predicted"/>
<evidence type="ECO:0000256" key="1">
    <source>
        <dbReference type="SAM" id="MobiDB-lite"/>
    </source>
</evidence>
<dbReference type="PANTHER" id="PTHR28243:SF1">
    <property type="entry name" value="PYRIDOXAMINE 5'-PHOSPHATE OXIDASE ALR4036 FAMILY FMN-BINDING DOMAIN-CONTAINING PROTEIN"/>
    <property type="match status" value="1"/>
</dbReference>
<dbReference type="EMBL" id="MU001676">
    <property type="protein sequence ID" value="KAF2459216.1"/>
    <property type="molecule type" value="Genomic_DNA"/>
</dbReference>
<dbReference type="SUPFAM" id="SSF50475">
    <property type="entry name" value="FMN-binding split barrel"/>
    <property type="match status" value="1"/>
</dbReference>
<gene>
    <name evidence="3" type="ORF">BDY21DRAFT_274534</name>
</gene>
<organism evidence="3 4">
    <name type="scientific">Lineolata rhizophorae</name>
    <dbReference type="NCBI Taxonomy" id="578093"/>
    <lineage>
        <taxon>Eukaryota</taxon>
        <taxon>Fungi</taxon>
        <taxon>Dikarya</taxon>
        <taxon>Ascomycota</taxon>
        <taxon>Pezizomycotina</taxon>
        <taxon>Dothideomycetes</taxon>
        <taxon>Dothideomycetes incertae sedis</taxon>
        <taxon>Lineolatales</taxon>
        <taxon>Lineolataceae</taxon>
        <taxon>Lineolata</taxon>
    </lineage>
</organism>
<dbReference type="AlphaFoldDB" id="A0A6A6P5D9"/>
<dbReference type="Pfam" id="PF12766">
    <property type="entry name" value="Pyridox_oxase_2"/>
    <property type="match status" value="1"/>
</dbReference>
<evidence type="ECO:0000313" key="4">
    <source>
        <dbReference type="Proteomes" id="UP000799766"/>
    </source>
</evidence>
<dbReference type="PANTHER" id="PTHR28243">
    <property type="entry name" value="AGL049CP"/>
    <property type="match status" value="1"/>
</dbReference>
<name>A0A6A6P5D9_9PEZI</name>
<feature type="non-terminal residue" evidence="3">
    <location>
        <position position="1"/>
    </location>
</feature>
<evidence type="ECO:0000313" key="3">
    <source>
        <dbReference type="EMBL" id="KAF2459216.1"/>
    </source>
</evidence>
<sequence length="281" mass="31026">APWRALFLSHITSLPSPEFVLSTLERVPPQPSVLAPSSTAASYRPRARTCIYRGLWAELPANEKNAVARNPGVYESECPTLTTDVRMEKVGQVFGTAGGGGEGPATEEEVRKKMEGSGGGGPVEAVWWVPDVATQWRVRGRAYVVGPDIEGEARSEGAEMVRSVVGRRMRVVGDEARAGEWSWQREVDGHFGNMSPAIRGSFKAPPPGRPVNEPYDDKHLELGEPVDDVDDAIARKHFRVVVIIPDEVEQLDLSDPKTSRRYLYSYLGDQTGGWKMEEEWP</sequence>
<protein>
    <submittedName>
        <fullName evidence="3">Pyridoxamine 5'-phosphate oxidase-domain-containing protein</fullName>
    </submittedName>
</protein>
<dbReference type="Gene3D" id="2.30.110.10">
    <property type="entry name" value="Electron Transport, Fmn-binding Protein, Chain A"/>
    <property type="match status" value="1"/>
</dbReference>